<dbReference type="InterPro" id="IPR019734">
    <property type="entry name" value="TPR_rpt"/>
</dbReference>
<dbReference type="EMBL" id="QGGL01000018">
    <property type="protein sequence ID" value="PWK07046.1"/>
    <property type="molecule type" value="Genomic_DNA"/>
</dbReference>
<dbReference type="PANTHER" id="PTHR37038">
    <property type="entry name" value="TRANSCRIPTIONAL REGULATOR-RELATED"/>
    <property type="match status" value="1"/>
</dbReference>
<dbReference type="InterPro" id="IPR053163">
    <property type="entry name" value="HTH-type_regulator_Rgg"/>
</dbReference>
<sequence>MLIDSSLTIGQRFKQIRAEKGFSQSDVAEGICSKTVVSHLENDRQYPSAIMLGKLADKLGVPLREIMGMQEQQFEAGFRIDMISVYIEKSDYEHALKHIEDLSGNENLLEHQKTELFVYHVDCLNKTGRYHEAVDKVLPFLEEQEANKSVSEETLCILYNKLGRAYFNLNDFERAFSTFQQGYRISLKFRTFDIVAARVTKNLGLVCNQLGYKQDARKYLEKAYQFYESSADLTGIADTLFALAIASGDGSYLAKAKAIYESQNLIHEANVVKQHFAFHVESKLNYKDAVDKLQSSAKEFERLGDYGMGMYTLSRAVVLCVKNEDATSAQEILLKAEAYREQMGKEDPFMLGLYYIARSKLSLLIREFDDCIHHANIASEMCAIMGMNADSADALQMIANAYRLQGNVDKAYEVMVKVAHLLRESQRRNSV</sequence>
<dbReference type="Pfam" id="PF13424">
    <property type="entry name" value="TPR_12"/>
    <property type="match status" value="1"/>
</dbReference>
<feature type="repeat" description="TPR" evidence="1">
    <location>
        <begin position="156"/>
        <end position="189"/>
    </location>
</feature>
<dbReference type="AlphaFoldDB" id="A0A316DRF7"/>
<dbReference type="OrthoDB" id="9815852at2"/>
<gene>
    <name evidence="3" type="ORF">C7459_118122</name>
</gene>
<dbReference type="SMART" id="SM00028">
    <property type="entry name" value="TPR"/>
    <property type="match status" value="3"/>
</dbReference>
<dbReference type="InterPro" id="IPR010982">
    <property type="entry name" value="Lambda_DNA-bd_dom_sf"/>
</dbReference>
<comment type="caution">
    <text evidence="3">The sequence shown here is derived from an EMBL/GenBank/DDBJ whole genome shotgun (WGS) entry which is preliminary data.</text>
</comment>
<feature type="domain" description="HTH cro/C1-type" evidence="2">
    <location>
        <begin position="13"/>
        <end position="66"/>
    </location>
</feature>
<dbReference type="Proteomes" id="UP000245634">
    <property type="component" value="Unassembled WGS sequence"/>
</dbReference>
<dbReference type="InterPro" id="IPR001387">
    <property type="entry name" value="Cro/C1-type_HTH"/>
</dbReference>
<evidence type="ECO:0000313" key="4">
    <source>
        <dbReference type="Proteomes" id="UP000245634"/>
    </source>
</evidence>
<dbReference type="PANTHER" id="PTHR37038:SF14">
    <property type="entry name" value="TRANSCRIPTIONAL ACTIVATOR"/>
    <property type="match status" value="1"/>
</dbReference>
<dbReference type="SUPFAM" id="SSF48452">
    <property type="entry name" value="TPR-like"/>
    <property type="match status" value="3"/>
</dbReference>
<dbReference type="InterPro" id="IPR011990">
    <property type="entry name" value="TPR-like_helical_dom_sf"/>
</dbReference>
<reference evidence="3 4" key="1">
    <citation type="submission" date="2018-05" db="EMBL/GenBank/DDBJ databases">
        <title>Genomic Encyclopedia of Type Strains, Phase IV (KMG-IV): sequencing the most valuable type-strain genomes for metagenomic binning, comparative biology and taxonomic classification.</title>
        <authorList>
            <person name="Goeker M."/>
        </authorList>
    </citation>
    <scope>NUCLEOTIDE SEQUENCE [LARGE SCALE GENOMIC DNA]</scope>
    <source>
        <strain evidence="3 4">DSM 18773</strain>
    </source>
</reference>
<dbReference type="SUPFAM" id="SSF47413">
    <property type="entry name" value="lambda repressor-like DNA-binding domains"/>
    <property type="match status" value="1"/>
</dbReference>
<dbReference type="CDD" id="cd00093">
    <property type="entry name" value="HTH_XRE"/>
    <property type="match status" value="1"/>
</dbReference>
<name>A0A316DRF7_9BACL</name>
<protein>
    <submittedName>
        <fullName evidence="3">Tetratricopeptide repeat protein</fullName>
    </submittedName>
</protein>
<dbReference type="Gene3D" id="1.25.40.10">
    <property type="entry name" value="Tetratricopeptide repeat domain"/>
    <property type="match status" value="2"/>
</dbReference>
<dbReference type="PROSITE" id="PS50005">
    <property type="entry name" value="TPR"/>
    <property type="match status" value="1"/>
</dbReference>
<dbReference type="GO" id="GO:0003677">
    <property type="term" value="F:DNA binding"/>
    <property type="evidence" value="ECO:0007669"/>
    <property type="project" value="InterPro"/>
</dbReference>
<keyword evidence="4" id="KW-1185">Reference proteome</keyword>
<evidence type="ECO:0000313" key="3">
    <source>
        <dbReference type="EMBL" id="PWK07046.1"/>
    </source>
</evidence>
<evidence type="ECO:0000259" key="2">
    <source>
        <dbReference type="PROSITE" id="PS50943"/>
    </source>
</evidence>
<evidence type="ECO:0000256" key="1">
    <source>
        <dbReference type="PROSITE-ProRule" id="PRU00339"/>
    </source>
</evidence>
<dbReference type="RefSeq" id="WP_109690777.1">
    <property type="nucleotide sequence ID" value="NZ_QGGL01000018.1"/>
</dbReference>
<keyword evidence="1" id="KW-0802">TPR repeat</keyword>
<proteinExistence type="predicted"/>
<dbReference type="Pfam" id="PF01381">
    <property type="entry name" value="HTH_3"/>
    <property type="match status" value="1"/>
</dbReference>
<organism evidence="3 4">
    <name type="scientific">Tumebacillus permanentifrigoris</name>
    <dbReference type="NCBI Taxonomy" id="378543"/>
    <lineage>
        <taxon>Bacteria</taxon>
        <taxon>Bacillati</taxon>
        <taxon>Bacillota</taxon>
        <taxon>Bacilli</taxon>
        <taxon>Bacillales</taxon>
        <taxon>Alicyclobacillaceae</taxon>
        <taxon>Tumebacillus</taxon>
    </lineage>
</organism>
<dbReference type="SMART" id="SM00530">
    <property type="entry name" value="HTH_XRE"/>
    <property type="match status" value="1"/>
</dbReference>
<dbReference type="PROSITE" id="PS50943">
    <property type="entry name" value="HTH_CROC1"/>
    <property type="match status" value="1"/>
</dbReference>
<accession>A0A316DRF7</accession>